<comment type="similarity">
    <text evidence="2 18">In the C-terminal section; belongs to the transferase hexapeptide repeat family.</text>
</comment>
<keyword evidence="7 18" id="KW-0479">Metal-binding</keyword>
<feature type="binding site" evidence="18">
    <location>
        <position position="224"/>
    </location>
    <ligand>
        <name>Mg(2+)</name>
        <dbReference type="ChEBI" id="CHEBI:18420"/>
    </ligand>
</feature>
<evidence type="ECO:0000256" key="6">
    <source>
        <dbReference type="ARBA" id="ARBA00022695"/>
    </source>
</evidence>
<feature type="active site" description="Proton acceptor" evidence="18">
    <location>
        <position position="359"/>
    </location>
</feature>
<keyword evidence="9 18" id="KW-0460">Magnesium</keyword>
<dbReference type="CDD" id="cd02540">
    <property type="entry name" value="GT2_GlmU_N_bac"/>
    <property type="match status" value="1"/>
</dbReference>
<dbReference type="CDD" id="cd03353">
    <property type="entry name" value="LbH_GlmU_C"/>
    <property type="match status" value="1"/>
</dbReference>
<feature type="binding site" evidence="18">
    <location>
        <position position="73"/>
    </location>
    <ligand>
        <name>UDP-N-acetyl-alpha-D-glucosamine</name>
        <dbReference type="ChEBI" id="CHEBI:57705"/>
    </ligand>
</feature>
<dbReference type="Pfam" id="PF12804">
    <property type="entry name" value="NTP_transf_3"/>
    <property type="match status" value="1"/>
</dbReference>
<dbReference type="GO" id="GO:0071555">
    <property type="term" value="P:cell wall organization"/>
    <property type="evidence" value="ECO:0007669"/>
    <property type="project" value="UniProtKB-KW"/>
</dbReference>
<keyword evidence="11 18" id="KW-0573">Peptidoglycan synthesis</keyword>
<keyword evidence="5 18" id="KW-0808">Transferase</keyword>
<comment type="subunit">
    <text evidence="18">Homotrimer.</text>
</comment>
<dbReference type="RefSeq" id="WP_214437656.1">
    <property type="nucleotide sequence ID" value="NZ_JAECZB010000003.1"/>
</dbReference>
<dbReference type="GO" id="GO:0003977">
    <property type="term" value="F:UDP-N-acetylglucosamine diphosphorylase activity"/>
    <property type="evidence" value="ECO:0007669"/>
    <property type="project" value="UniProtKB-UniRule"/>
</dbReference>
<comment type="subcellular location">
    <subcellularLocation>
        <location evidence="1 18">Cytoplasm</location>
    </subcellularLocation>
</comment>
<dbReference type="GO" id="GO:0005737">
    <property type="term" value="C:cytoplasm"/>
    <property type="evidence" value="ECO:0007669"/>
    <property type="project" value="UniProtKB-SubCell"/>
</dbReference>
<dbReference type="AlphaFoldDB" id="A0A8J7H8E3"/>
<keyword evidence="6 18" id="KW-0548">Nucleotidyltransferase</keyword>
<feature type="binding site" evidence="18">
    <location>
        <begin position="7"/>
        <end position="10"/>
    </location>
    <ligand>
        <name>UDP-N-acetyl-alpha-D-glucosamine</name>
        <dbReference type="ChEBI" id="CHEBI:57705"/>
    </ligand>
</feature>
<evidence type="ECO:0000256" key="2">
    <source>
        <dbReference type="ARBA" id="ARBA00007707"/>
    </source>
</evidence>
<feature type="region of interest" description="N-acetyltransferase" evidence="18">
    <location>
        <begin position="248"/>
        <end position="455"/>
    </location>
</feature>
<gene>
    <name evidence="18 20" type="primary">glmU</name>
    <name evidence="20" type="ORF">I8751_02930</name>
</gene>
<feature type="binding site" evidence="18">
    <location>
        <position position="419"/>
    </location>
    <ligand>
        <name>acetyl-CoA</name>
        <dbReference type="ChEBI" id="CHEBI:57288"/>
    </ligand>
</feature>
<evidence type="ECO:0000313" key="21">
    <source>
        <dbReference type="Proteomes" id="UP000599391"/>
    </source>
</evidence>
<evidence type="ECO:0000256" key="16">
    <source>
        <dbReference type="ARBA" id="ARBA00048493"/>
    </source>
</evidence>
<dbReference type="Gene3D" id="3.90.550.10">
    <property type="entry name" value="Spore Coat Polysaccharide Biosynthesis Protein SpsA, Chain A"/>
    <property type="match status" value="1"/>
</dbReference>
<dbReference type="GO" id="GO:0016020">
    <property type="term" value="C:membrane"/>
    <property type="evidence" value="ECO:0007669"/>
    <property type="project" value="GOC"/>
</dbReference>
<evidence type="ECO:0000256" key="15">
    <source>
        <dbReference type="ARBA" id="ARBA00048247"/>
    </source>
</evidence>
<dbReference type="HAMAP" id="MF_01631">
    <property type="entry name" value="GlmU"/>
    <property type="match status" value="1"/>
</dbReference>
<evidence type="ECO:0000256" key="12">
    <source>
        <dbReference type="ARBA" id="ARBA00023268"/>
    </source>
</evidence>
<feature type="binding site" evidence="18">
    <location>
        <position position="155"/>
    </location>
    <ligand>
        <name>UDP-N-acetyl-alpha-D-glucosamine</name>
        <dbReference type="ChEBI" id="CHEBI:57705"/>
    </ligand>
</feature>
<evidence type="ECO:0000256" key="17">
    <source>
        <dbReference type="ARBA" id="ARBA00049628"/>
    </source>
</evidence>
<keyword evidence="4 18" id="KW-0963">Cytoplasm</keyword>
<dbReference type="InterPro" id="IPR005882">
    <property type="entry name" value="Bifunctional_GlmU"/>
</dbReference>
<feature type="binding site" evidence="18">
    <location>
        <position position="329"/>
    </location>
    <ligand>
        <name>UDP-N-acetyl-alpha-D-glucosamine</name>
        <dbReference type="ChEBI" id="CHEBI:57705"/>
    </ligand>
</feature>
<dbReference type="InterPro" id="IPR038009">
    <property type="entry name" value="GlmU_C_LbH"/>
</dbReference>
<dbReference type="GO" id="GO:0031470">
    <property type="term" value="C:carboxysome"/>
    <property type="evidence" value="ECO:0007669"/>
    <property type="project" value="UniProtKB-ARBA"/>
</dbReference>
<dbReference type="UniPathway" id="UPA00113">
    <property type="reaction ID" value="UER00532"/>
</dbReference>
<comment type="caution">
    <text evidence="18">Lacks conserved residue(s) required for the propagation of feature annotation.</text>
</comment>
<keyword evidence="21" id="KW-1185">Reference proteome</keyword>
<dbReference type="GO" id="GO:0008360">
    <property type="term" value="P:regulation of cell shape"/>
    <property type="evidence" value="ECO:0007669"/>
    <property type="project" value="UniProtKB-KW"/>
</dbReference>
<comment type="catalytic activity">
    <reaction evidence="16 18">
        <text>N-acetyl-alpha-D-glucosamine 1-phosphate + UTP + H(+) = UDP-N-acetyl-alpha-D-glucosamine + diphosphate</text>
        <dbReference type="Rhea" id="RHEA:13509"/>
        <dbReference type="ChEBI" id="CHEBI:15378"/>
        <dbReference type="ChEBI" id="CHEBI:33019"/>
        <dbReference type="ChEBI" id="CHEBI:46398"/>
        <dbReference type="ChEBI" id="CHEBI:57705"/>
        <dbReference type="ChEBI" id="CHEBI:57776"/>
        <dbReference type="EC" id="2.7.7.23"/>
    </reaction>
</comment>
<comment type="pathway">
    <text evidence="18">Bacterial outer membrane biogenesis; LPS lipid A biosynthesis.</text>
</comment>
<dbReference type="PANTHER" id="PTHR43584">
    <property type="entry name" value="NUCLEOTIDYL TRANSFERASE"/>
    <property type="match status" value="1"/>
</dbReference>
<feature type="binding site" evidence="18">
    <location>
        <position position="103"/>
    </location>
    <ligand>
        <name>Mg(2+)</name>
        <dbReference type="ChEBI" id="CHEBI:18420"/>
    </ligand>
</feature>
<dbReference type="EC" id="2.3.1.157" evidence="18"/>
<evidence type="ECO:0000256" key="3">
    <source>
        <dbReference type="ARBA" id="ARBA00007947"/>
    </source>
</evidence>
<dbReference type="GO" id="GO:0043886">
    <property type="term" value="F:structural constituent of carboxysome shell"/>
    <property type="evidence" value="ECO:0007669"/>
    <property type="project" value="UniProtKB-ARBA"/>
</dbReference>
<dbReference type="GO" id="GO:0019134">
    <property type="term" value="F:glucosamine-1-phosphate N-acetyltransferase activity"/>
    <property type="evidence" value="ECO:0007669"/>
    <property type="project" value="UniProtKB-UniRule"/>
</dbReference>
<comment type="similarity">
    <text evidence="3 18">In the N-terminal section; belongs to the N-acetylglucosamine-1-phosphate uridyltransferase family.</text>
</comment>
<keyword evidence="13 18" id="KW-0012">Acyltransferase</keyword>
<evidence type="ECO:0000256" key="14">
    <source>
        <dbReference type="ARBA" id="ARBA00023316"/>
    </source>
</evidence>
<dbReference type="NCBIfam" id="NF010940">
    <property type="entry name" value="PRK14360.1"/>
    <property type="match status" value="1"/>
</dbReference>
<dbReference type="Gene3D" id="2.160.10.10">
    <property type="entry name" value="Hexapeptide repeat proteins"/>
    <property type="match status" value="1"/>
</dbReference>
<feature type="region of interest" description="Pyrophosphorylase" evidence="18">
    <location>
        <begin position="1"/>
        <end position="226"/>
    </location>
</feature>
<sequence length="455" mass="49671">MVVVAILAAGRGTRMKSHLPKVLHSLGGRSLVERVLESVEPLSPSRRMVIVGYQAQEVKTAMQSIPNLEFVEQTVQLGTGHAIQQLLPHLEGYTGDLLVLNGDVPLLRTQTLQQLLQTHQENHNAATILTAHLSEPKGYGRVFCNSENIVQQIVEEKDCTTAQRQNHRINAGIYCFRWQDLAKILPYLEANNAQKEYYLTDAVTQVGKVTAVDVEDDQEILGINDRLQLAAAYEILQQRVKEKWMVAGVTLIDPSSITIDDTVKLEKDVIIEPQTHLRGNTTIQTGSRIGPGALIENSQLGENVTVEYSVVTDSIVQAGSRIGPYAHLRGQAQVGAKCRVGNFVELKNTHLGDRTNVAHLSYLGDTTTGNQVNIGAGTITANYDGVNKHPTKIGDRTKTGSNSVLVAPVTLGDDVYIAAGSTVTEDVPNDSLVVARARQVVKPGWRKKQESDTNS</sequence>
<feature type="binding site" evidence="18">
    <location>
        <position position="347"/>
    </location>
    <ligand>
        <name>UDP-N-acetyl-alpha-D-glucosamine</name>
        <dbReference type="ChEBI" id="CHEBI:57705"/>
    </ligand>
</feature>
<dbReference type="GO" id="GO:0000287">
    <property type="term" value="F:magnesium ion binding"/>
    <property type="evidence" value="ECO:0007669"/>
    <property type="project" value="UniProtKB-UniRule"/>
</dbReference>
<dbReference type="Pfam" id="PF00132">
    <property type="entry name" value="Hexapep"/>
    <property type="match status" value="1"/>
</dbReference>
<evidence type="ECO:0000256" key="11">
    <source>
        <dbReference type="ARBA" id="ARBA00022984"/>
    </source>
</evidence>
<evidence type="ECO:0000256" key="13">
    <source>
        <dbReference type="ARBA" id="ARBA00023315"/>
    </source>
</evidence>
<comment type="function">
    <text evidence="17 18">Catalyzes the last two sequential reactions in the de novo biosynthetic pathway for UDP-N-acetylglucosamine (UDP-GlcNAc). The C-terminal domain catalyzes the transfer of acetyl group from acetyl coenzyme A to glucosamine-1-phosphate (GlcN-1-P) to produce N-acetylglucosamine-1-phosphate (GlcNAc-1-P), which is converted into UDP-GlcNAc by the transfer of uridine 5-monophosphate (from uridine 5-triphosphate), a reaction catalyzed by the N-terminal domain.</text>
</comment>
<comment type="cofactor">
    <cofactor evidence="18">
        <name>Mg(2+)</name>
        <dbReference type="ChEBI" id="CHEBI:18420"/>
    </cofactor>
    <text evidence="18">Binds 1 Mg(2+) ion per subunit.</text>
</comment>
<feature type="binding site" evidence="18">
    <location>
        <position position="224"/>
    </location>
    <ligand>
        <name>UDP-N-acetyl-alpha-D-glucosamine</name>
        <dbReference type="ChEBI" id="CHEBI:57705"/>
    </ligand>
</feature>
<evidence type="ECO:0000256" key="5">
    <source>
        <dbReference type="ARBA" id="ARBA00022679"/>
    </source>
</evidence>
<dbReference type="PANTHER" id="PTHR43584:SF3">
    <property type="entry name" value="BIFUNCTIONAL PROTEIN GLMU"/>
    <property type="match status" value="1"/>
</dbReference>
<dbReference type="InterPro" id="IPR001451">
    <property type="entry name" value="Hexapep"/>
</dbReference>
<dbReference type="InterPro" id="IPR029044">
    <property type="entry name" value="Nucleotide-diphossugar_trans"/>
</dbReference>
<evidence type="ECO:0000256" key="4">
    <source>
        <dbReference type="ARBA" id="ARBA00022490"/>
    </source>
</evidence>
<proteinExistence type="inferred from homology"/>
<keyword evidence="12 18" id="KW-0511">Multifunctional enzyme</keyword>
<dbReference type="EC" id="2.7.7.23" evidence="18"/>
<comment type="pathway">
    <text evidence="18">Nucleotide-sugar biosynthesis; UDP-N-acetyl-alpha-D-glucosamine biosynthesis; N-acetyl-alpha-D-glucosamine 1-phosphate from alpha-D-glucosamine 6-phosphate (route II): step 2/2.</text>
</comment>
<keyword evidence="8 18" id="KW-0677">Repeat</keyword>
<dbReference type="GO" id="GO:0006048">
    <property type="term" value="P:UDP-N-acetylglucosamine biosynthetic process"/>
    <property type="evidence" value="ECO:0007669"/>
    <property type="project" value="UniProtKB-UniPathway"/>
</dbReference>
<keyword evidence="14 18" id="KW-0961">Cell wall biogenesis/degradation</keyword>
<reference evidence="20 21" key="1">
    <citation type="journal article" date="2021" name="Int. J. Syst. Evol. Microbiol.">
        <title>Amazonocrinis nigriterrae gen. nov., sp. nov., Atlanticothrix silvestris gen. nov., sp. nov. and Dendronalium phyllosphericum gen. nov., sp. nov., nostocacean cyanobacteria from Brazilian environments.</title>
        <authorList>
            <person name="Alvarenga D.O."/>
            <person name="Andreote A.P.D."/>
            <person name="Branco L.H.Z."/>
            <person name="Delbaje E."/>
            <person name="Cruz R.B."/>
            <person name="Varani A.M."/>
            <person name="Fiore M.F."/>
        </authorList>
    </citation>
    <scope>NUCLEOTIDE SEQUENCE [LARGE SCALE GENOMIC DNA]</scope>
    <source>
        <strain evidence="20 21">CENA357</strain>
    </source>
</reference>
<dbReference type="GO" id="GO:0009245">
    <property type="term" value="P:lipid A biosynthetic process"/>
    <property type="evidence" value="ECO:0007669"/>
    <property type="project" value="UniProtKB-UniRule"/>
</dbReference>
<evidence type="ECO:0000256" key="1">
    <source>
        <dbReference type="ARBA" id="ARBA00004496"/>
    </source>
</evidence>
<dbReference type="EMBL" id="JAECZB010000003">
    <property type="protein sequence ID" value="MBH8551353.1"/>
    <property type="molecule type" value="Genomic_DNA"/>
</dbReference>
<organism evidence="20 21">
    <name type="scientific">Atlanticothrix silvestris CENA357</name>
    <dbReference type="NCBI Taxonomy" id="1725252"/>
    <lineage>
        <taxon>Bacteria</taxon>
        <taxon>Bacillati</taxon>
        <taxon>Cyanobacteriota</taxon>
        <taxon>Cyanophyceae</taxon>
        <taxon>Nostocales</taxon>
        <taxon>Nodulariaceae</taxon>
        <taxon>Atlanticothrix</taxon>
        <taxon>Atlanticothrix silvestris</taxon>
    </lineage>
</organism>
<evidence type="ECO:0000256" key="7">
    <source>
        <dbReference type="ARBA" id="ARBA00022723"/>
    </source>
</evidence>
<dbReference type="SUPFAM" id="SSF53448">
    <property type="entry name" value="Nucleotide-diphospho-sugar transferases"/>
    <property type="match status" value="1"/>
</dbReference>
<evidence type="ECO:0000256" key="18">
    <source>
        <dbReference type="HAMAP-Rule" id="MF_01631"/>
    </source>
</evidence>
<dbReference type="InterPro" id="IPR050065">
    <property type="entry name" value="GlmU-like"/>
</dbReference>
<comment type="pathway">
    <text evidence="18">Nucleotide-sugar biosynthesis; UDP-N-acetyl-alpha-D-glucosamine biosynthesis; UDP-N-acetyl-alpha-D-glucosamine from N-acetyl-alpha-D-glucosamine 1-phosphate: step 1/1.</text>
</comment>
<name>A0A8J7H8E3_9CYAN</name>
<feature type="binding site" evidence="18">
    <location>
        <begin position="382"/>
        <end position="383"/>
    </location>
    <ligand>
        <name>acetyl-CoA</name>
        <dbReference type="ChEBI" id="CHEBI:57288"/>
    </ligand>
</feature>
<dbReference type="SUPFAM" id="SSF51161">
    <property type="entry name" value="Trimeric LpxA-like enzymes"/>
    <property type="match status" value="1"/>
</dbReference>
<feature type="binding site" evidence="18">
    <location>
        <position position="436"/>
    </location>
    <ligand>
        <name>acetyl-CoA</name>
        <dbReference type="ChEBI" id="CHEBI:57288"/>
    </ligand>
</feature>
<dbReference type="Proteomes" id="UP000599391">
    <property type="component" value="Unassembled WGS sequence"/>
</dbReference>
<feature type="domain" description="MobA-like NTP transferase" evidence="19">
    <location>
        <begin position="5"/>
        <end position="131"/>
    </location>
</feature>
<comment type="catalytic activity">
    <reaction evidence="15 18">
        <text>alpha-D-glucosamine 1-phosphate + acetyl-CoA = N-acetyl-alpha-D-glucosamine 1-phosphate + CoA + H(+)</text>
        <dbReference type="Rhea" id="RHEA:13725"/>
        <dbReference type="ChEBI" id="CHEBI:15378"/>
        <dbReference type="ChEBI" id="CHEBI:57287"/>
        <dbReference type="ChEBI" id="CHEBI:57288"/>
        <dbReference type="ChEBI" id="CHEBI:57776"/>
        <dbReference type="ChEBI" id="CHEBI:58516"/>
        <dbReference type="EC" id="2.3.1.157"/>
    </reaction>
</comment>
<feature type="binding site" evidence="18">
    <location>
        <position position="401"/>
    </location>
    <ligand>
        <name>acetyl-CoA</name>
        <dbReference type="ChEBI" id="CHEBI:57288"/>
    </ligand>
</feature>
<feature type="binding site" evidence="18">
    <location>
        <begin position="78"/>
        <end position="79"/>
    </location>
    <ligand>
        <name>UDP-N-acetyl-alpha-D-glucosamine</name>
        <dbReference type="ChEBI" id="CHEBI:57705"/>
    </ligand>
</feature>
<dbReference type="InterPro" id="IPR025877">
    <property type="entry name" value="MobA-like_NTP_Trfase"/>
</dbReference>
<feature type="binding site" evidence="18">
    <location>
        <position position="373"/>
    </location>
    <ligand>
        <name>UDP-N-acetyl-alpha-D-glucosamine</name>
        <dbReference type="ChEBI" id="CHEBI:57705"/>
    </ligand>
</feature>
<accession>A0A8J7H8E3</accession>
<evidence type="ECO:0000313" key="20">
    <source>
        <dbReference type="EMBL" id="MBH8551353.1"/>
    </source>
</evidence>
<protein>
    <recommendedName>
        <fullName evidence="18">Bifunctional protein GlmU</fullName>
    </recommendedName>
    <domain>
        <recommendedName>
            <fullName evidence="18">UDP-N-acetylglucosamine pyrophosphorylase</fullName>
            <ecNumber evidence="18">2.7.7.23</ecNumber>
        </recommendedName>
        <alternativeName>
            <fullName evidence="18">N-acetylglucosamine-1-phosphate uridyltransferase</fullName>
        </alternativeName>
    </domain>
    <domain>
        <recommendedName>
            <fullName evidence="18">Glucosamine-1-phosphate N-acetyltransferase</fullName>
            <ecNumber evidence="18">2.3.1.157</ecNumber>
        </recommendedName>
    </domain>
</protein>
<feature type="binding site" evidence="18">
    <location>
        <position position="170"/>
    </location>
    <ligand>
        <name>UDP-N-acetyl-alpha-D-glucosamine</name>
        <dbReference type="ChEBI" id="CHEBI:57705"/>
    </ligand>
</feature>
<evidence type="ECO:0000256" key="9">
    <source>
        <dbReference type="ARBA" id="ARBA00022842"/>
    </source>
</evidence>
<feature type="region of interest" description="Linker" evidence="18">
    <location>
        <begin position="227"/>
        <end position="247"/>
    </location>
</feature>
<dbReference type="NCBIfam" id="TIGR01173">
    <property type="entry name" value="glmU"/>
    <property type="match status" value="1"/>
</dbReference>
<feature type="binding site" evidence="18">
    <location>
        <position position="21"/>
    </location>
    <ligand>
        <name>UDP-N-acetyl-alpha-D-glucosamine</name>
        <dbReference type="ChEBI" id="CHEBI:57705"/>
    </ligand>
</feature>
<dbReference type="InterPro" id="IPR011004">
    <property type="entry name" value="Trimer_LpxA-like_sf"/>
</dbReference>
<evidence type="ECO:0000256" key="10">
    <source>
        <dbReference type="ARBA" id="ARBA00022960"/>
    </source>
</evidence>
<feature type="binding site" evidence="18">
    <location>
        <position position="140"/>
    </location>
    <ligand>
        <name>UDP-N-acetyl-alpha-D-glucosamine</name>
        <dbReference type="ChEBI" id="CHEBI:57705"/>
    </ligand>
</feature>
<comment type="caution">
    <text evidence="20">The sequence shown here is derived from an EMBL/GenBank/DDBJ whole genome shotgun (WGS) entry which is preliminary data.</text>
</comment>
<dbReference type="GO" id="GO:0009252">
    <property type="term" value="P:peptidoglycan biosynthetic process"/>
    <property type="evidence" value="ECO:0007669"/>
    <property type="project" value="UniProtKB-UniRule"/>
</dbReference>
<feature type="binding site" evidence="18">
    <location>
        <position position="362"/>
    </location>
    <ligand>
        <name>UDP-N-acetyl-alpha-D-glucosamine</name>
        <dbReference type="ChEBI" id="CHEBI:57705"/>
    </ligand>
</feature>
<dbReference type="UniPathway" id="UPA00973"/>
<evidence type="ECO:0000256" key="8">
    <source>
        <dbReference type="ARBA" id="ARBA00022737"/>
    </source>
</evidence>
<feature type="binding site" evidence="18">
    <location>
        <position position="376"/>
    </location>
    <ligand>
        <name>acetyl-CoA</name>
        <dbReference type="ChEBI" id="CHEBI:57288"/>
    </ligand>
</feature>
<keyword evidence="10 18" id="KW-0133">Cell shape</keyword>
<dbReference type="GO" id="GO:0000902">
    <property type="term" value="P:cell morphogenesis"/>
    <property type="evidence" value="ECO:0007669"/>
    <property type="project" value="UniProtKB-UniRule"/>
</dbReference>
<evidence type="ECO:0000259" key="19">
    <source>
        <dbReference type="Pfam" id="PF12804"/>
    </source>
</evidence>